<evidence type="ECO:0000313" key="2">
    <source>
        <dbReference type="EMBL" id="OXT08615.1"/>
    </source>
</evidence>
<organism evidence="2 3">
    <name type="scientific">Thermoanaerobacterium thermosaccharolyticum</name>
    <name type="common">Clostridium thermosaccharolyticum</name>
    <dbReference type="NCBI Taxonomy" id="1517"/>
    <lineage>
        <taxon>Bacteria</taxon>
        <taxon>Bacillati</taxon>
        <taxon>Bacillota</taxon>
        <taxon>Clostridia</taxon>
        <taxon>Thermoanaerobacterales</taxon>
        <taxon>Thermoanaerobacteraceae</taxon>
        <taxon>Thermoanaerobacterium</taxon>
    </lineage>
</organism>
<feature type="transmembrane region" description="Helical" evidence="1">
    <location>
        <begin position="60"/>
        <end position="80"/>
    </location>
</feature>
<dbReference type="InterPro" id="IPR052944">
    <property type="entry name" value="Sporulation_related"/>
</dbReference>
<dbReference type="PANTHER" id="PTHR37507">
    <property type="entry name" value="SPORULATION PROTEIN YDCC"/>
    <property type="match status" value="1"/>
</dbReference>
<protein>
    <submittedName>
        <fullName evidence="2">Uncharacterized protein</fullName>
    </submittedName>
</protein>
<evidence type="ECO:0000256" key="1">
    <source>
        <dbReference type="SAM" id="Phobius"/>
    </source>
</evidence>
<accession>A0A231VK70</accession>
<dbReference type="Gene3D" id="2.50.20.10">
    <property type="entry name" value="Lipoprotein localisation LolA/LolB/LppX"/>
    <property type="match status" value="1"/>
</dbReference>
<gene>
    <name evidence="2" type="ORF">CE561_04405</name>
</gene>
<evidence type="ECO:0000313" key="3">
    <source>
        <dbReference type="Proteomes" id="UP000215301"/>
    </source>
</evidence>
<dbReference type="PANTHER" id="PTHR37507:SF2">
    <property type="entry name" value="SPORULATION PROTEIN YDCC"/>
    <property type="match status" value="1"/>
</dbReference>
<comment type="caution">
    <text evidence="2">The sequence shown here is derived from an EMBL/GenBank/DDBJ whole genome shotgun (WGS) entry which is preliminary data.</text>
</comment>
<dbReference type="EMBL" id="NKHD01000011">
    <property type="protein sequence ID" value="OXT08615.1"/>
    <property type="molecule type" value="Genomic_DNA"/>
</dbReference>
<reference evidence="2 3" key="1">
    <citation type="submission" date="2017-06" db="EMBL/GenBank/DDBJ databases">
        <title>Isolation and characterization of a thermophilic and butanogenic Thermoanaerobacterium thermosaccharolyticum M5 capable of efficient degradation of hemicellulose.</title>
        <authorList>
            <person name="Xin F."/>
            <person name="Jiang Y."/>
        </authorList>
    </citation>
    <scope>NUCLEOTIDE SEQUENCE [LARGE SCALE GENOMIC DNA]</scope>
    <source>
        <strain evidence="2 3">M5</strain>
    </source>
</reference>
<dbReference type="Proteomes" id="UP000215301">
    <property type="component" value="Unassembled WGS sequence"/>
</dbReference>
<sequence length="395" mass="45505">MNSDDLNKLIDELNINSKSAFDDEETISLLKNLKDLKEAYYKDKDVIKSIKAKKKRKSSLIAATLIFFTSIQLFNLPFIGTKIGDGTLTPSYNIVYAMQKAYDSVKTIVLDTSIVETNIKNNKVIKKESWKEIYAGPLSYRMEGCDQILIADGTKTLNYDKKSKKGVLKWTNPLASPVLELKSQVDDIYKYGNYKLVGSENLDGIDTNVIKVETEIKKSKVKVRIKTDTYWIDKKTNFIVKHEELNGDVKRIVTYNIDFNTLVNKDDLKPNLPEDVYVYNTFDNMYIFNSIEDAKKASDFDLIIPDKLPTGLKFFNAWKYKKDPNPSNPYNHSIQLCYYNEDYTKVVYIEEFKKGDKILIKISTNFVHGELKPTIDDLKSKYRNIDITLSESSVY</sequence>
<keyword evidence="1" id="KW-1133">Transmembrane helix</keyword>
<keyword evidence="1" id="KW-0472">Membrane</keyword>
<keyword evidence="1" id="KW-0812">Transmembrane</keyword>
<dbReference type="RefSeq" id="WP_094044367.1">
    <property type="nucleotide sequence ID" value="NZ_NKHD01000011.1"/>
</dbReference>
<dbReference type="AlphaFoldDB" id="A0A231VK70"/>
<proteinExistence type="predicted"/>
<name>A0A231VK70_THETR</name>